<feature type="compositionally biased region" description="Polar residues" evidence="8">
    <location>
        <begin position="74"/>
        <end position="101"/>
    </location>
</feature>
<keyword evidence="5" id="KW-0804">Transcription</keyword>
<dbReference type="Gene3D" id="1.20.890.10">
    <property type="entry name" value="cAMP-dependent protein kinase regulatory subunit, dimerization-anchoring domain"/>
    <property type="match status" value="1"/>
</dbReference>
<name>A0A7S3PW18_9STRA</name>
<keyword evidence="4" id="KW-0805">Transcription regulation</keyword>
<evidence type="ECO:0000256" key="6">
    <source>
        <dbReference type="ARBA" id="ARBA00023242"/>
    </source>
</evidence>
<organism evidence="9">
    <name type="scientific">Chaetoceros debilis</name>
    <dbReference type="NCBI Taxonomy" id="122233"/>
    <lineage>
        <taxon>Eukaryota</taxon>
        <taxon>Sar</taxon>
        <taxon>Stramenopiles</taxon>
        <taxon>Ochrophyta</taxon>
        <taxon>Bacillariophyta</taxon>
        <taxon>Coscinodiscophyceae</taxon>
        <taxon>Chaetocerotophycidae</taxon>
        <taxon>Chaetocerotales</taxon>
        <taxon>Chaetocerotaceae</taxon>
        <taxon>Chaetoceros</taxon>
    </lineage>
</organism>
<accession>A0A7S3PW18</accession>
<evidence type="ECO:0000256" key="1">
    <source>
        <dbReference type="ARBA" id="ARBA00004123"/>
    </source>
</evidence>
<dbReference type="CDD" id="cd22965">
    <property type="entry name" value="DD_DPY30_SDC1"/>
    <property type="match status" value="1"/>
</dbReference>
<feature type="compositionally biased region" description="Polar residues" evidence="8">
    <location>
        <begin position="22"/>
        <end position="41"/>
    </location>
</feature>
<dbReference type="PANTHER" id="PTHR23356">
    <property type="entry name" value="DPY30-RELATED"/>
    <property type="match status" value="1"/>
</dbReference>
<evidence type="ECO:0000256" key="2">
    <source>
        <dbReference type="ARBA" id="ARBA00010849"/>
    </source>
</evidence>
<evidence type="ECO:0000256" key="7">
    <source>
        <dbReference type="ARBA" id="ARBA00044172"/>
    </source>
</evidence>
<comment type="subcellular location">
    <subcellularLocation>
        <location evidence="1">Nucleus</location>
    </subcellularLocation>
</comment>
<reference evidence="9" key="1">
    <citation type="submission" date="2021-01" db="EMBL/GenBank/DDBJ databases">
        <authorList>
            <person name="Corre E."/>
            <person name="Pelletier E."/>
            <person name="Niang G."/>
            <person name="Scheremetjew M."/>
            <person name="Finn R."/>
            <person name="Kale V."/>
            <person name="Holt S."/>
            <person name="Cochrane G."/>
            <person name="Meng A."/>
            <person name="Brown T."/>
            <person name="Cohen L."/>
        </authorList>
    </citation>
    <scope>NUCLEOTIDE SEQUENCE</scope>
    <source>
        <strain evidence="9">MM31A-1</strain>
    </source>
</reference>
<gene>
    <name evidence="9" type="ORF">CDEB00056_LOCUS2251</name>
</gene>
<dbReference type="GO" id="GO:0006325">
    <property type="term" value="P:chromatin organization"/>
    <property type="evidence" value="ECO:0007669"/>
    <property type="project" value="UniProtKB-KW"/>
</dbReference>
<dbReference type="Pfam" id="PF05186">
    <property type="entry name" value="Dpy-30"/>
    <property type="match status" value="1"/>
</dbReference>
<dbReference type="InterPro" id="IPR007858">
    <property type="entry name" value="Dpy-30_motif"/>
</dbReference>
<evidence type="ECO:0000256" key="5">
    <source>
        <dbReference type="ARBA" id="ARBA00023163"/>
    </source>
</evidence>
<dbReference type="InterPro" id="IPR049629">
    <property type="entry name" value="DPY30_SDC1_DD"/>
</dbReference>
<keyword evidence="3" id="KW-0156">Chromatin regulator</keyword>
<dbReference type="EMBL" id="HBIO01003290">
    <property type="protein sequence ID" value="CAE0457410.1"/>
    <property type="molecule type" value="Transcribed_RNA"/>
</dbReference>
<feature type="compositionally biased region" description="Low complexity" evidence="8">
    <location>
        <begin position="42"/>
        <end position="60"/>
    </location>
</feature>
<feature type="region of interest" description="Disordered" evidence="8">
    <location>
        <begin position="1"/>
        <end position="60"/>
    </location>
</feature>
<dbReference type="GO" id="GO:0048188">
    <property type="term" value="C:Set1C/COMPASS complex"/>
    <property type="evidence" value="ECO:0007669"/>
    <property type="project" value="InterPro"/>
</dbReference>
<dbReference type="AlphaFoldDB" id="A0A7S3PW18"/>
<dbReference type="InterPro" id="IPR037856">
    <property type="entry name" value="Sdc1/DPY30"/>
</dbReference>
<proteinExistence type="inferred from homology"/>
<evidence type="ECO:0000313" key="9">
    <source>
        <dbReference type="EMBL" id="CAE0457410.1"/>
    </source>
</evidence>
<evidence type="ECO:0000256" key="8">
    <source>
        <dbReference type="SAM" id="MobiDB-lite"/>
    </source>
</evidence>
<feature type="region of interest" description="Disordered" evidence="8">
    <location>
        <begin position="73"/>
        <end position="109"/>
    </location>
</feature>
<protein>
    <recommendedName>
        <fullName evidence="7">Protein dpy-30 homolog</fullName>
    </recommendedName>
</protein>
<evidence type="ECO:0000256" key="3">
    <source>
        <dbReference type="ARBA" id="ARBA00022853"/>
    </source>
</evidence>
<comment type="similarity">
    <text evidence="2">Belongs to the dpy-30 family.</text>
</comment>
<keyword evidence="6" id="KW-0539">Nucleus</keyword>
<sequence length="156" mass="16417">MQQSQQMAALQMQRQAIANAHGNPSGNQFNAPVQGSQGMNTQGMNSQGMGSQGPMGSQGMYTPAQIAAAAVSAGLTNPSAQQQSAPQMNLNANVGQQPRNTGNGGVPIRSYLDQTVMPTLADGLSELVKERPSNPIDFLARYLLTHNPQANKSQQP</sequence>
<evidence type="ECO:0000256" key="4">
    <source>
        <dbReference type="ARBA" id="ARBA00023015"/>
    </source>
</evidence>
<feature type="compositionally biased region" description="Low complexity" evidence="8">
    <location>
        <begin position="1"/>
        <end position="16"/>
    </location>
</feature>
<dbReference type="PANTHER" id="PTHR23356:SF16">
    <property type="entry name" value="DPY30 DOMAIN CONTAINING 2"/>
    <property type="match status" value="1"/>
</dbReference>